<accession>A0ABP5KB02</accession>
<evidence type="ECO:0000313" key="3">
    <source>
        <dbReference type="Proteomes" id="UP001500443"/>
    </source>
</evidence>
<dbReference type="InterPro" id="IPR006059">
    <property type="entry name" value="SBP"/>
</dbReference>
<keyword evidence="1" id="KW-0732">Signal</keyword>
<dbReference type="PANTHER" id="PTHR43649:SF12">
    <property type="entry name" value="DIACETYLCHITOBIOSE BINDING PROTEIN DASA"/>
    <property type="match status" value="1"/>
</dbReference>
<gene>
    <name evidence="2" type="ORF">GCM10009802_33610</name>
</gene>
<dbReference type="InterPro" id="IPR050490">
    <property type="entry name" value="Bact_solute-bd_prot1"/>
</dbReference>
<dbReference type="RefSeq" id="WP_344290817.1">
    <property type="nucleotide sequence ID" value="NZ_BAAAPF010000103.1"/>
</dbReference>
<protein>
    <submittedName>
        <fullName evidence="2">Sugar ABC transporter substrate-binding protein</fullName>
    </submittedName>
</protein>
<evidence type="ECO:0000313" key="2">
    <source>
        <dbReference type="EMBL" id="GAA2127202.1"/>
    </source>
</evidence>
<keyword evidence="3" id="KW-1185">Reference proteome</keyword>
<feature type="signal peptide" evidence="1">
    <location>
        <begin position="1"/>
        <end position="27"/>
    </location>
</feature>
<dbReference type="Proteomes" id="UP001500443">
    <property type="component" value="Unassembled WGS sequence"/>
</dbReference>
<dbReference type="PROSITE" id="PS51257">
    <property type="entry name" value="PROKAR_LIPOPROTEIN"/>
    <property type="match status" value="1"/>
</dbReference>
<dbReference type="PANTHER" id="PTHR43649">
    <property type="entry name" value="ARABINOSE-BINDING PROTEIN-RELATED"/>
    <property type="match status" value="1"/>
</dbReference>
<organism evidence="2 3">
    <name type="scientific">Streptomyces synnematoformans</name>
    <dbReference type="NCBI Taxonomy" id="415721"/>
    <lineage>
        <taxon>Bacteria</taxon>
        <taxon>Bacillati</taxon>
        <taxon>Actinomycetota</taxon>
        <taxon>Actinomycetes</taxon>
        <taxon>Kitasatosporales</taxon>
        <taxon>Streptomycetaceae</taxon>
        <taxon>Streptomyces</taxon>
    </lineage>
</organism>
<dbReference type="Gene3D" id="3.40.190.10">
    <property type="entry name" value="Periplasmic binding protein-like II"/>
    <property type="match status" value="1"/>
</dbReference>
<proteinExistence type="predicted"/>
<comment type="caution">
    <text evidence="2">The sequence shown here is derived from an EMBL/GenBank/DDBJ whole genome shotgun (WGS) entry which is preliminary data.</text>
</comment>
<feature type="chain" id="PRO_5047476176" evidence="1">
    <location>
        <begin position="28"/>
        <end position="441"/>
    </location>
</feature>
<dbReference type="InterPro" id="IPR006311">
    <property type="entry name" value="TAT_signal"/>
</dbReference>
<name>A0ABP5KB02_9ACTN</name>
<dbReference type="PROSITE" id="PS51318">
    <property type="entry name" value="TAT"/>
    <property type="match status" value="1"/>
</dbReference>
<reference evidence="3" key="1">
    <citation type="journal article" date="2019" name="Int. J. Syst. Evol. Microbiol.">
        <title>The Global Catalogue of Microorganisms (GCM) 10K type strain sequencing project: providing services to taxonomists for standard genome sequencing and annotation.</title>
        <authorList>
            <consortium name="The Broad Institute Genomics Platform"/>
            <consortium name="The Broad Institute Genome Sequencing Center for Infectious Disease"/>
            <person name="Wu L."/>
            <person name="Ma J."/>
        </authorList>
    </citation>
    <scope>NUCLEOTIDE SEQUENCE [LARGE SCALE GENOMIC DNA]</scope>
    <source>
        <strain evidence="3">JCM 15481</strain>
    </source>
</reference>
<dbReference type="EMBL" id="BAAAPF010000103">
    <property type="protein sequence ID" value="GAA2127202.1"/>
    <property type="molecule type" value="Genomic_DNA"/>
</dbReference>
<dbReference type="Pfam" id="PF13416">
    <property type="entry name" value="SBP_bac_8"/>
    <property type="match status" value="1"/>
</dbReference>
<dbReference type="SUPFAM" id="SSF53850">
    <property type="entry name" value="Periplasmic binding protein-like II"/>
    <property type="match status" value="1"/>
</dbReference>
<sequence length="441" mass="47460">MTDLGRRSLLRGGAGLGLGLLAAPALTACGTANSAPVTSGPVDISLWTHDPGYITTFETAVTEAALTRGSRFDFGVDITNAAPTDIVTRMIAQAVADGDPPDLAGIVIDQFPRVMVPGIAEHLFTDLTETVRPFGDDLAKLAPYTVDGVPYGLDSDNSITVYYYRQDLFDKHGVPEDVETWEELAEHGERLHTDHEISLGMVSTAGNLAIVNGFLQFLLQRGGSLFDEHGEITLPSAEAVEVLEFMARGVRSGFLLALPDPYGSACGAALKSGRLAATAMPNWYNVYGLQANVPDQKGRWRMRTLPRFTGGGHIASTMGGTAFTVLKNKAHSQAALELLRRVYLTREGQLLRYRAGGYLPTLRPLYEDPELLGTKDEFLGQRVFEVYGPAADDLPLFHQDAGMQILAAVLGGPVLDALKGRTSPAAAVEDGLSAYREQVKR</sequence>
<evidence type="ECO:0000256" key="1">
    <source>
        <dbReference type="SAM" id="SignalP"/>
    </source>
</evidence>